<reference evidence="2" key="1">
    <citation type="submission" date="2015-04" db="UniProtKB">
        <authorList>
            <consortium name="EnsemblPlants"/>
        </authorList>
    </citation>
    <scope>IDENTIFICATION</scope>
</reference>
<dbReference type="Proteomes" id="UP000026962">
    <property type="component" value="Chromosome 9"/>
</dbReference>
<feature type="region of interest" description="Disordered" evidence="1">
    <location>
        <begin position="1"/>
        <end position="275"/>
    </location>
</feature>
<evidence type="ECO:0000313" key="3">
    <source>
        <dbReference type="Proteomes" id="UP000026962"/>
    </source>
</evidence>
<accession>A0A0E0LY60</accession>
<dbReference type="Gramene" id="OPUNC09G00100.1">
    <property type="protein sequence ID" value="OPUNC09G00100.1"/>
    <property type="gene ID" value="OPUNC09G00100"/>
</dbReference>
<feature type="compositionally biased region" description="Polar residues" evidence="1">
    <location>
        <begin position="159"/>
        <end position="170"/>
    </location>
</feature>
<feature type="compositionally biased region" description="Pro residues" evidence="1">
    <location>
        <begin position="56"/>
        <end position="67"/>
    </location>
</feature>
<keyword evidence="3" id="KW-1185">Reference proteome</keyword>
<name>A0A0E0LY60_ORYPU</name>
<dbReference type="OMA" id="DSHAHHP"/>
<feature type="compositionally biased region" description="Low complexity" evidence="1">
    <location>
        <begin position="7"/>
        <end position="24"/>
    </location>
</feature>
<reference evidence="2" key="2">
    <citation type="submission" date="2018-05" db="EMBL/GenBank/DDBJ databases">
        <title>OpunRS2 (Oryza punctata Reference Sequence Version 2).</title>
        <authorList>
            <person name="Zhang J."/>
            <person name="Kudrna D."/>
            <person name="Lee S."/>
            <person name="Talag J."/>
            <person name="Welchert J."/>
            <person name="Wing R.A."/>
        </authorList>
    </citation>
    <scope>NUCLEOTIDE SEQUENCE [LARGE SCALE GENOMIC DNA]</scope>
</reference>
<protein>
    <submittedName>
        <fullName evidence="2">Uncharacterized protein</fullName>
    </submittedName>
</protein>
<dbReference type="EnsemblPlants" id="OPUNC09G00100.1">
    <property type="protein sequence ID" value="OPUNC09G00100.1"/>
    <property type="gene ID" value="OPUNC09G00100"/>
</dbReference>
<proteinExistence type="predicted"/>
<dbReference type="AlphaFoldDB" id="A0A0E0LY60"/>
<feature type="compositionally biased region" description="Acidic residues" evidence="1">
    <location>
        <begin position="106"/>
        <end position="120"/>
    </location>
</feature>
<feature type="compositionally biased region" description="Acidic residues" evidence="1">
    <location>
        <begin position="186"/>
        <end position="208"/>
    </location>
</feature>
<feature type="compositionally biased region" description="Acidic residues" evidence="1">
    <location>
        <begin position="145"/>
        <end position="157"/>
    </location>
</feature>
<dbReference type="HOGENOM" id="CLU_783852_0_0_1"/>
<organism evidence="2">
    <name type="scientific">Oryza punctata</name>
    <name type="common">Red rice</name>
    <dbReference type="NCBI Taxonomy" id="4537"/>
    <lineage>
        <taxon>Eukaryota</taxon>
        <taxon>Viridiplantae</taxon>
        <taxon>Streptophyta</taxon>
        <taxon>Embryophyta</taxon>
        <taxon>Tracheophyta</taxon>
        <taxon>Spermatophyta</taxon>
        <taxon>Magnoliopsida</taxon>
        <taxon>Liliopsida</taxon>
        <taxon>Poales</taxon>
        <taxon>Poaceae</taxon>
        <taxon>BOP clade</taxon>
        <taxon>Oryzoideae</taxon>
        <taxon>Oryzeae</taxon>
        <taxon>Oryzinae</taxon>
        <taxon>Oryza</taxon>
    </lineage>
</organism>
<evidence type="ECO:0000313" key="2">
    <source>
        <dbReference type="EnsemblPlants" id="OPUNC09G00100.1"/>
    </source>
</evidence>
<feature type="compositionally biased region" description="Acidic residues" evidence="1">
    <location>
        <begin position="34"/>
        <end position="46"/>
    </location>
</feature>
<sequence length="380" mass="41479">MAPILRSSPSDSNSDSSSSASHAHQPPPRQAQESSDDEDLGLESSEEVVAHGTPTKKPPPPPPPPRPQQNGREVSDSPPEPSLPTQNAIVLAPVPPPLQPNKDVPPSDEDDQESVSDDNEPAPPTKNAIVLAPPPPPLPANNNDQDQESDSDDDEESALQPNRNVPSSDSSDNEALLQANKNVALSDDDEEDDDQESDSDNTGDEEVDPAFQPNKNVLPPELKEKVPLNEAFNGKRKVPPPEVGESPQQHKKKKALQTSMQDPAQGDSHEHHKGNTDIDRQFKEKIASYFFLGNVVSVLDEEHPDLFKEPFLKLADSKASAMDAKIKQLALAQVRVSLQRCGLEKELIKLLSDLLKHGESFKEVEADWTGAIRLSLKYFL</sequence>
<evidence type="ECO:0000256" key="1">
    <source>
        <dbReference type="SAM" id="MobiDB-lite"/>
    </source>
</evidence>